<protein>
    <submittedName>
        <fullName evidence="1">Phage protein</fullName>
    </submittedName>
</protein>
<dbReference type="EMBL" id="LR134270">
    <property type="protein sequence ID" value="VED72370.1"/>
    <property type="molecule type" value="Genomic_DNA"/>
</dbReference>
<sequence length="219" mass="24591">MDYLSAIQKLAVQLRKRNHRNEELTVGKEPEWKVDKQPAWLVAAIRRTIADLPHGYEEAAEILGLYKSDDITPAKDQLHNRLRSGGDQIFPLEWAMVLQDASGTRHVTDAIARRSNGVFVPLVVIDDIDNGDINQRLMESIEWIGKHSQYLRKATADGVIDQAEREQIEENSYQVMAKWQEHLTLLFRVFCAPEKSNARECAAPGVVASIASGCGETNA</sequence>
<evidence type="ECO:0000313" key="1">
    <source>
        <dbReference type="EMBL" id="VED72370.1"/>
    </source>
</evidence>
<reference evidence="1 2" key="1">
    <citation type="submission" date="2018-12" db="EMBL/GenBank/DDBJ databases">
        <authorList>
            <consortium name="Pathogen Informatics"/>
        </authorList>
    </citation>
    <scope>NUCLEOTIDE SEQUENCE [LARGE SCALE GENOMIC DNA]</scope>
    <source>
        <strain evidence="1 2">NCTC8196</strain>
    </source>
</reference>
<dbReference type="InterPro" id="IPR048188">
    <property type="entry name" value="YmfL-like"/>
</dbReference>
<accession>A0A7Z9CWV0</accession>
<name>A0A7Z9CWV0_9ESCH</name>
<dbReference type="GO" id="GO:0003677">
    <property type="term" value="F:DNA binding"/>
    <property type="evidence" value="ECO:0007669"/>
    <property type="project" value="InterPro"/>
</dbReference>
<dbReference type="Proteomes" id="UP000277464">
    <property type="component" value="Chromosome"/>
</dbReference>
<dbReference type="AlphaFoldDB" id="A0A7Z9CWV0"/>
<dbReference type="NCBIfam" id="NF041471">
    <property type="entry name" value="phage_reg_YmfL"/>
    <property type="match status" value="1"/>
</dbReference>
<gene>
    <name evidence="1" type="ORF">NCTC8196_00302</name>
</gene>
<evidence type="ECO:0000313" key="2">
    <source>
        <dbReference type="Proteomes" id="UP000277464"/>
    </source>
</evidence>
<dbReference type="Pfam" id="PF06892">
    <property type="entry name" value="Phage_CP76"/>
    <property type="match status" value="1"/>
</dbReference>
<organism evidence="1 2">
    <name type="scientific">Escherichia marmotae</name>
    <dbReference type="NCBI Taxonomy" id="1499973"/>
    <lineage>
        <taxon>Bacteria</taxon>
        <taxon>Pseudomonadati</taxon>
        <taxon>Pseudomonadota</taxon>
        <taxon>Gammaproteobacteria</taxon>
        <taxon>Enterobacterales</taxon>
        <taxon>Enterobacteriaceae</taxon>
        <taxon>Escherichia</taxon>
    </lineage>
</organism>
<proteinExistence type="predicted"/>
<dbReference type="InterPro" id="IPR009679">
    <property type="entry name" value="Phage_186_CII-like"/>
</dbReference>